<evidence type="ECO:0000313" key="1">
    <source>
        <dbReference type="EMBL" id="KAJ6810848.1"/>
    </source>
</evidence>
<comment type="caution">
    <text evidence="1">The sequence shown here is derived from an EMBL/GenBank/DDBJ whole genome shotgun (WGS) entry which is preliminary data.</text>
</comment>
<organism evidence="1 2">
    <name type="scientific">Iris pallida</name>
    <name type="common">Sweet iris</name>
    <dbReference type="NCBI Taxonomy" id="29817"/>
    <lineage>
        <taxon>Eukaryota</taxon>
        <taxon>Viridiplantae</taxon>
        <taxon>Streptophyta</taxon>
        <taxon>Embryophyta</taxon>
        <taxon>Tracheophyta</taxon>
        <taxon>Spermatophyta</taxon>
        <taxon>Magnoliopsida</taxon>
        <taxon>Liliopsida</taxon>
        <taxon>Asparagales</taxon>
        <taxon>Iridaceae</taxon>
        <taxon>Iridoideae</taxon>
        <taxon>Irideae</taxon>
        <taxon>Iris</taxon>
    </lineage>
</organism>
<proteinExistence type="predicted"/>
<protein>
    <submittedName>
        <fullName evidence="1">Uncharacterized protein</fullName>
    </submittedName>
</protein>
<name>A0AAX6F3W0_IRIPA</name>
<accession>A0AAX6F3W0</accession>
<reference evidence="1" key="2">
    <citation type="submission" date="2023-04" db="EMBL/GenBank/DDBJ databases">
        <authorList>
            <person name="Bruccoleri R.E."/>
            <person name="Oakeley E.J."/>
            <person name="Faust A.-M."/>
            <person name="Dessus-Babus S."/>
            <person name="Altorfer M."/>
            <person name="Burckhardt D."/>
            <person name="Oertli M."/>
            <person name="Naumann U."/>
            <person name="Petersen F."/>
            <person name="Wong J."/>
        </authorList>
    </citation>
    <scope>NUCLEOTIDE SEQUENCE</scope>
    <source>
        <strain evidence="1">GSM-AAB239-AS_SAM_17_03QT</strain>
        <tissue evidence="1">Leaf</tissue>
    </source>
</reference>
<keyword evidence="2" id="KW-1185">Reference proteome</keyword>
<dbReference type="Proteomes" id="UP001140949">
    <property type="component" value="Unassembled WGS sequence"/>
</dbReference>
<evidence type="ECO:0000313" key="2">
    <source>
        <dbReference type="Proteomes" id="UP001140949"/>
    </source>
</evidence>
<dbReference type="AlphaFoldDB" id="A0AAX6F3W0"/>
<dbReference type="EMBL" id="JANAVB010032220">
    <property type="protein sequence ID" value="KAJ6810848.1"/>
    <property type="molecule type" value="Genomic_DNA"/>
</dbReference>
<gene>
    <name evidence="1" type="ORF">M6B38_104965</name>
</gene>
<sequence length="36" mass="4340">MCVIECVYRSVCTPILIRSICIDFGIFRFDTDRYQY</sequence>
<reference evidence="1" key="1">
    <citation type="journal article" date="2023" name="GigaByte">
        <title>Genome assembly of the bearded iris, Iris pallida Lam.</title>
        <authorList>
            <person name="Bruccoleri R.E."/>
            <person name="Oakeley E.J."/>
            <person name="Faust A.M.E."/>
            <person name="Altorfer M."/>
            <person name="Dessus-Babus S."/>
            <person name="Burckhardt D."/>
            <person name="Oertli M."/>
            <person name="Naumann U."/>
            <person name="Petersen F."/>
            <person name="Wong J."/>
        </authorList>
    </citation>
    <scope>NUCLEOTIDE SEQUENCE</scope>
    <source>
        <strain evidence="1">GSM-AAB239-AS_SAM_17_03QT</strain>
    </source>
</reference>